<evidence type="ECO:0000313" key="1">
    <source>
        <dbReference type="Proteomes" id="UP000095286"/>
    </source>
</evidence>
<reference evidence="2" key="1">
    <citation type="submission" date="2016-11" db="UniProtKB">
        <authorList>
            <consortium name="WormBaseParasite"/>
        </authorList>
    </citation>
    <scope>IDENTIFICATION</scope>
    <source>
        <strain evidence="2">KR3021</strain>
    </source>
</reference>
<name>A0AC35U6H3_9BILA</name>
<dbReference type="Proteomes" id="UP000095286">
    <property type="component" value="Unplaced"/>
</dbReference>
<proteinExistence type="predicted"/>
<organism evidence="1 2">
    <name type="scientific">Rhabditophanes sp. KR3021</name>
    <dbReference type="NCBI Taxonomy" id="114890"/>
    <lineage>
        <taxon>Eukaryota</taxon>
        <taxon>Metazoa</taxon>
        <taxon>Ecdysozoa</taxon>
        <taxon>Nematoda</taxon>
        <taxon>Chromadorea</taxon>
        <taxon>Rhabditida</taxon>
        <taxon>Tylenchina</taxon>
        <taxon>Panagrolaimomorpha</taxon>
        <taxon>Strongyloidoidea</taxon>
        <taxon>Alloionematidae</taxon>
        <taxon>Rhabditophanes</taxon>
    </lineage>
</organism>
<sequence length="586" mass="66186">MQRRKLIFTAEDNNGRLLVSLDDVIRSNLANACTPRLDDTNCERNQCYNMYFRTMDGSCNNLEKPLQGASYRPYNRLLPPEYDDGLGAPISSIKHFLPSPREVNKQLLSSDKVVLADDFNSLLMQYGQFISHDMAKTTLVPSTKCPNCESIPGRCLVIKLSRNETNSKFVKEGCIKMSRSSPICGSGKTKPRQQLNENTGYIDASPIYGSSVGDLTKFRFQKSPFLKLTNFKGNKILPFDTTKCKDEKSCSVIFLAGDSRVNLFIGLSSLHVIYVREHNRLARALRKINPKWSDERVFQESRKIVGAQHQAIIYREYLPKILGSSFLSSIGPYKGYNANIDATIVNEFTAAAFRFGHGMIQEEFPRLDENFKNTTFGEYKFVAGTLNSQLMVNQGGIDPIIRGLLRTPLKRPQRLTPSITENMFGSTDLGTININRGRDHGIPSYDKYRDLCGMSKARNFVDLGKEILSPFAREKLERLYGSVDKIDLYAGALTEDPILRGLIGPTMACIIGPQFKRSRDGDRFYYENPGVFTPAQLREIRKSSLSRILCDNGDRINLVPKEAFRTTNLTPCSQIPQMDLSKWKEL</sequence>
<accession>A0AC35U6H3</accession>
<evidence type="ECO:0000313" key="2">
    <source>
        <dbReference type="WBParaSite" id="RSKR_0000787800.1"/>
    </source>
</evidence>
<protein>
    <submittedName>
        <fullName evidence="2">Peroxidase mlt-7</fullName>
    </submittedName>
</protein>
<dbReference type="WBParaSite" id="RSKR_0000787800.1">
    <property type="protein sequence ID" value="RSKR_0000787800.1"/>
    <property type="gene ID" value="RSKR_0000787800"/>
</dbReference>